<evidence type="ECO:0000313" key="4">
    <source>
        <dbReference type="Proteomes" id="UP001500909"/>
    </source>
</evidence>
<comment type="similarity">
    <text evidence="1">Belongs to the PhzF family.</text>
</comment>
<evidence type="ECO:0000313" key="3">
    <source>
        <dbReference type="EMBL" id="GAA0465325.1"/>
    </source>
</evidence>
<keyword evidence="2 3" id="KW-0413">Isomerase</keyword>
<dbReference type="GO" id="GO:0016853">
    <property type="term" value="F:isomerase activity"/>
    <property type="evidence" value="ECO:0007669"/>
    <property type="project" value="UniProtKB-KW"/>
</dbReference>
<proteinExistence type="inferred from homology"/>
<gene>
    <name evidence="3" type="ORF">GCM10010361_31720</name>
</gene>
<keyword evidence="4" id="KW-1185">Reference proteome</keyword>
<protein>
    <submittedName>
        <fullName evidence="3">PhzF family phenazine biosynthesis isomerase</fullName>
    </submittedName>
</protein>
<dbReference type="EMBL" id="BAAABY010000023">
    <property type="protein sequence ID" value="GAA0465325.1"/>
    <property type="molecule type" value="Genomic_DNA"/>
</dbReference>
<evidence type="ECO:0000256" key="1">
    <source>
        <dbReference type="ARBA" id="ARBA00008270"/>
    </source>
</evidence>
<dbReference type="SUPFAM" id="SSF54506">
    <property type="entry name" value="Diaminopimelate epimerase-like"/>
    <property type="match status" value="1"/>
</dbReference>
<dbReference type="NCBIfam" id="TIGR00654">
    <property type="entry name" value="PhzF_family"/>
    <property type="match status" value="1"/>
</dbReference>
<dbReference type="RefSeq" id="WP_346095560.1">
    <property type="nucleotide sequence ID" value="NZ_BAAABY010000023.1"/>
</dbReference>
<organism evidence="3 4">
    <name type="scientific">Streptomyces olivaceiscleroticus</name>
    <dbReference type="NCBI Taxonomy" id="68245"/>
    <lineage>
        <taxon>Bacteria</taxon>
        <taxon>Bacillati</taxon>
        <taxon>Actinomycetota</taxon>
        <taxon>Actinomycetes</taxon>
        <taxon>Kitasatosporales</taxon>
        <taxon>Streptomycetaceae</taxon>
        <taxon>Streptomyces</taxon>
    </lineage>
</organism>
<dbReference type="PANTHER" id="PTHR13774:SF39">
    <property type="entry name" value="BIOSYNTHESIS PROTEIN, PUTATIVE-RELATED"/>
    <property type="match status" value="1"/>
</dbReference>
<accession>A0ABP3JW42</accession>
<comment type="caution">
    <text evidence="3">The sequence shown here is derived from an EMBL/GenBank/DDBJ whole genome shotgun (WGS) entry which is preliminary data.</text>
</comment>
<dbReference type="PIRSF" id="PIRSF016184">
    <property type="entry name" value="PhzC_PhzF"/>
    <property type="match status" value="1"/>
</dbReference>
<dbReference type="PANTHER" id="PTHR13774">
    <property type="entry name" value="PHENAZINE BIOSYNTHESIS PROTEIN"/>
    <property type="match status" value="1"/>
</dbReference>
<dbReference type="InterPro" id="IPR003719">
    <property type="entry name" value="Phenazine_PhzF-like"/>
</dbReference>
<dbReference type="Pfam" id="PF02567">
    <property type="entry name" value="PhzC-PhzF"/>
    <property type="match status" value="1"/>
</dbReference>
<name>A0ABP3JW42_9ACTN</name>
<sequence length="302" mass="31840">MTHTTDVTVLRYTAFTSHPAGGNPAGVVLDAAGLDEQQMLAIAAEVGYSETAFVTARGSKDSQDTRDSRGDRQRRFTLRYFSPLAEVAFCGHATVATAVALAERIGPGDLFFDTPAGEIGVATVADADGAVRATLTSVPTRSRPARADELDATLSALRWQRADLDPALPPHVAFAGNDHLVLGVGSRARLADLDYDFEALADVMRTHGWTTVHLVWRESDTHFHARDPFPVGGVVEDPATGAAAAAFGGYLRTLGLVPTAGTTGVITIRQGEDMGRPSDLTVEAAPNDTRVRVTGHAVPIAG</sequence>
<reference evidence="4" key="1">
    <citation type="journal article" date="2019" name="Int. J. Syst. Evol. Microbiol.">
        <title>The Global Catalogue of Microorganisms (GCM) 10K type strain sequencing project: providing services to taxonomists for standard genome sequencing and annotation.</title>
        <authorList>
            <consortium name="The Broad Institute Genomics Platform"/>
            <consortium name="The Broad Institute Genome Sequencing Center for Infectious Disease"/>
            <person name="Wu L."/>
            <person name="Ma J."/>
        </authorList>
    </citation>
    <scope>NUCLEOTIDE SEQUENCE [LARGE SCALE GENOMIC DNA]</scope>
    <source>
        <strain evidence="4">JCM 4805</strain>
    </source>
</reference>
<dbReference type="Proteomes" id="UP001500909">
    <property type="component" value="Unassembled WGS sequence"/>
</dbReference>
<evidence type="ECO:0000256" key="2">
    <source>
        <dbReference type="ARBA" id="ARBA00023235"/>
    </source>
</evidence>
<dbReference type="Gene3D" id="3.10.310.10">
    <property type="entry name" value="Diaminopimelate Epimerase, Chain A, domain 1"/>
    <property type="match status" value="2"/>
</dbReference>